<dbReference type="Gene3D" id="3.40.50.720">
    <property type="entry name" value="NAD(P)-binding Rossmann-like Domain"/>
    <property type="match status" value="1"/>
</dbReference>
<gene>
    <name evidence="3" type="ORF">IAB51_12405</name>
</gene>
<reference evidence="3" key="1">
    <citation type="submission" date="2020-10" db="EMBL/GenBank/DDBJ databases">
        <authorList>
            <person name="Gilroy R."/>
        </authorList>
    </citation>
    <scope>NUCLEOTIDE SEQUENCE</scope>
    <source>
        <strain evidence="3">CHK199-13235</strain>
    </source>
</reference>
<comment type="caution">
    <text evidence="3">The sequence shown here is derived from an EMBL/GenBank/DDBJ whole genome shotgun (WGS) entry which is preliminary data.</text>
</comment>
<evidence type="ECO:0000259" key="1">
    <source>
        <dbReference type="Pfam" id="PF02826"/>
    </source>
</evidence>
<feature type="domain" description="D-isomer specific 2-hydroxyacid dehydrogenase NAD-binding" evidence="1">
    <location>
        <begin position="155"/>
        <end position="248"/>
    </location>
</feature>
<dbReference type="InterPro" id="IPR006140">
    <property type="entry name" value="D-isomer_DH_NAD-bd"/>
</dbReference>
<evidence type="ECO:0000313" key="4">
    <source>
        <dbReference type="Proteomes" id="UP000824002"/>
    </source>
</evidence>
<protein>
    <submittedName>
        <fullName evidence="3">Dipicolinate synthase</fullName>
    </submittedName>
</protein>
<dbReference type="EMBL" id="DVJP01000080">
    <property type="protein sequence ID" value="HIS77586.1"/>
    <property type="molecule type" value="Genomic_DNA"/>
</dbReference>
<dbReference type="Proteomes" id="UP000824002">
    <property type="component" value="Unassembled WGS sequence"/>
</dbReference>
<dbReference type="AlphaFoldDB" id="A0A9D1K0R1"/>
<dbReference type="SUPFAM" id="SSF51735">
    <property type="entry name" value="NAD(P)-binding Rossmann-fold domains"/>
    <property type="match status" value="1"/>
</dbReference>
<dbReference type="GO" id="GO:0051287">
    <property type="term" value="F:NAD binding"/>
    <property type="evidence" value="ECO:0007669"/>
    <property type="project" value="InterPro"/>
</dbReference>
<dbReference type="InterPro" id="IPR031629">
    <property type="entry name" value="DpaA_N"/>
</dbReference>
<reference evidence="3" key="2">
    <citation type="journal article" date="2021" name="PeerJ">
        <title>Extensive microbial diversity within the chicken gut microbiome revealed by metagenomics and culture.</title>
        <authorList>
            <person name="Gilroy R."/>
            <person name="Ravi A."/>
            <person name="Getino M."/>
            <person name="Pursley I."/>
            <person name="Horton D.L."/>
            <person name="Alikhan N.F."/>
            <person name="Baker D."/>
            <person name="Gharbi K."/>
            <person name="Hall N."/>
            <person name="Watson M."/>
            <person name="Adriaenssens E.M."/>
            <person name="Foster-Nyarko E."/>
            <person name="Jarju S."/>
            <person name="Secka A."/>
            <person name="Antonio M."/>
            <person name="Oren A."/>
            <person name="Chaudhuri R.R."/>
            <person name="La Ragione R."/>
            <person name="Hildebrand F."/>
            <person name="Pallen M.J."/>
        </authorList>
    </citation>
    <scope>NUCLEOTIDE SEQUENCE</scope>
    <source>
        <strain evidence="3">CHK199-13235</strain>
    </source>
</reference>
<evidence type="ECO:0000313" key="3">
    <source>
        <dbReference type="EMBL" id="HIS77586.1"/>
    </source>
</evidence>
<dbReference type="Pfam" id="PF16924">
    <property type="entry name" value="DpaA_N"/>
    <property type="match status" value="1"/>
</dbReference>
<evidence type="ECO:0000259" key="2">
    <source>
        <dbReference type="Pfam" id="PF16924"/>
    </source>
</evidence>
<dbReference type="InterPro" id="IPR036291">
    <property type="entry name" value="NAD(P)-bd_dom_sf"/>
</dbReference>
<name>A0A9D1K0R1_9FIRM</name>
<accession>A0A9D1K0R1</accession>
<organism evidence="3 4">
    <name type="scientific">Candidatus Merdivicinus excrementipullorum</name>
    <dbReference type="NCBI Taxonomy" id="2840867"/>
    <lineage>
        <taxon>Bacteria</taxon>
        <taxon>Bacillati</taxon>
        <taxon>Bacillota</taxon>
        <taxon>Clostridia</taxon>
        <taxon>Eubacteriales</taxon>
        <taxon>Oscillospiraceae</taxon>
        <taxon>Oscillospiraceae incertae sedis</taxon>
        <taxon>Candidatus Merdivicinus</taxon>
    </lineage>
</organism>
<feature type="domain" description="Dipicolinate synthase subunit A N-terminal" evidence="2">
    <location>
        <begin position="16"/>
        <end position="128"/>
    </location>
</feature>
<dbReference type="Pfam" id="PF02826">
    <property type="entry name" value="2-Hacid_dh_C"/>
    <property type="match status" value="1"/>
</dbReference>
<sequence length="301" mass="32086">MENGGFFVYTQKFYLIAGGDSRYARLASLLAQSARVCAAGFSEYPGDLGKAERLCGLSQLKESPDCLILPMPASQDGLTAAAPFSEETLPLSQLLDLCRRDTLVLAGMAGEGLERLCAKRGLTLVDYAAREELAVLNAVPTAEGALQIALEKLPTVLNGMEVLVTGYGRVAKLCRRVFAGVGCKVTAAARSREALAWAEADGAEPLPLNRMPEQLSRFRLVLNTVPHLLFGREELSRLPPGALLIDLASLPGGTDFDAARELGVQTVHALSLPGKAAPETAAAILCRTIRAIEAERREPDA</sequence>
<proteinExistence type="predicted"/>